<dbReference type="GO" id="GO:0006633">
    <property type="term" value="P:fatty acid biosynthetic process"/>
    <property type="evidence" value="ECO:0007669"/>
    <property type="project" value="UniProtKB-KW"/>
</dbReference>
<dbReference type="GO" id="GO:0009507">
    <property type="term" value="C:chloroplast"/>
    <property type="evidence" value="ECO:0007669"/>
    <property type="project" value="UniProtKB-SubCell"/>
</dbReference>
<evidence type="ECO:0000313" key="22">
    <source>
        <dbReference type="Proteomes" id="UP001472866"/>
    </source>
</evidence>
<comment type="subcellular location">
    <subcellularLocation>
        <location evidence="1">Plastid</location>
        <location evidence="1">Chloroplast</location>
    </subcellularLocation>
</comment>
<dbReference type="PANTHER" id="PTHR11712:SF336">
    <property type="entry name" value="3-OXOACYL-[ACYL-CARRIER-PROTEIN] SYNTHASE, MITOCHONDRIAL"/>
    <property type="match status" value="1"/>
</dbReference>
<evidence type="ECO:0000256" key="15">
    <source>
        <dbReference type="ARBA" id="ARBA00049541"/>
    </source>
</evidence>
<evidence type="ECO:0000313" key="21">
    <source>
        <dbReference type="EMBL" id="WZN64091.1"/>
    </source>
</evidence>
<evidence type="ECO:0000256" key="12">
    <source>
        <dbReference type="ARBA" id="ARBA00023160"/>
    </source>
</evidence>
<feature type="domain" description="Ketosynthase family 3 (KS3)" evidence="20">
    <location>
        <begin position="77"/>
        <end position="490"/>
    </location>
</feature>
<dbReference type="InterPro" id="IPR014031">
    <property type="entry name" value="Ketoacyl_synth_C"/>
</dbReference>
<dbReference type="InterPro" id="IPR014030">
    <property type="entry name" value="Ketoacyl_synth_N"/>
</dbReference>
<dbReference type="SUPFAM" id="SSF53901">
    <property type="entry name" value="Thiolase-like"/>
    <property type="match status" value="2"/>
</dbReference>
<dbReference type="NCBIfam" id="TIGR03150">
    <property type="entry name" value="fabF"/>
    <property type="match status" value="1"/>
</dbReference>
<proteinExistence type="inferred from homology"/>
<keyword evidence="11" id="KW-0443">Lipid metabolism</keyword>
<dbReference type="GO" id="GO:0004315">
    <property type="term" value="F:3-oxoacyl-[acyl-carrier-protein] synthase activity"/>
    <property type="evidence" value="ECO:0007669"/>
    <property type="project" value="UniProtKB-EC"/>
</dbReference>
<evidence type="ECO:0000256" key="8">
    <source>
        <dbReference type="ARBA" id="ARBA00022679"/>
    </source>
</evidence>
<dbReference type="NCBIfam" id="NF004970">
    <property type="entry name" value="PRK06333.1"/>
    <property type="match status" value="1"/>
</dbReference>
<dbReference type="AlphaFoldDB" id="A0AAX4PDG4"/>
<keyword evidence="13" id="KW-0012">Acyltransferase</keyword>
<keyword evidence="22" id="KW-1185">Reference proteome</keyword>
<evidence type="ECO:0000256" key="17">
    <source>
        <dbReference type="ARBA" id="ARBA00074204"/>
    </source>
</evidence>
<comment type="function">
    <text evidence="16">Catalyzes the condensation reaction of fatty acid synthesis by the addition to an acyl acceptor of two carbons from malonyl-ACP. Specific for elongation from C-10 to unsaturated C-16 and C-18 fatty acids.</text>
</comment>
<evidence type="ECO:0000256" key="7">
    <source>
        <dbReference type="ARBA" id="ARBA00022640"/>
    </source>
</evidence>
<dbReference type="InterPro" id="IPR020841">
    <property type="entry name" value="PKS_Beta-ketoAc_synthase_dom"/>
</dbReference>
<dbReference type="EMBL" id="CP151509">
    <property type="protein sequence ID" value="WZN64091.1"/>
    <property type="molecule type" value="Genomic_DNA"/>
</dbReference>
<dbReference type="Pfam" id="PF02801">
    <property type="entry name" value="Ketoacyl-synt_C"/>
    <property type="match status" value="1"/>
</dbReference>
<dbReference type="Proteomes" id="UP001472866">
    <property type="component" value="Chromosome 09"/>
</dbReference>
<protein>
    <recommendedName>
        <fullName evidence="17">3-oxoacyl-[acyl-carrier-protein] synthase I, chloroplastic</fullName>
        <ecNumber evidence="4">2.3.1.41</ecNumber>
    </recommendedName>
    <alternativeName>
        <fullName evidence="14">Beta-ketoacyl-ACP synthase I</fullName>
    </alternativeName>
</protein>
<evidence type="ECO:0000256" key="2">
    <source>
        <dbReference type="ARBA" id="ARBA00008467"/>
    </source>
</evidence>
<keyword evidence="12" id="KW-0275">Fatty acid biosynthesis</keyword>
<keyword evidence="7" id="KW-0934">Plastid</keyword>
<dbReference type="CDD" id="cd00834">
    <property type="entry name" value="KAS_I_II"/>
    <property type="match status" value="1"/>
</dbReference>
<keyword evidence="10" id="KW-0809">Transit peptide</keyword>
<evidence type="ECO:0000256" key="6">
    <source>
        <dbReference type="ARBA" id="ARBA00022528"/>
    </source>
</evidence>
<accession>A0AAX4PDG4</accession>
<comment type="catalytic activity">
    <reaction evidence="15">
        <text>a fatty acyl-[ACP] + malonyl-[ACP] + H(+) = a 3-oxoacyl-[ACP] + holo-[ACP] + CO2</text>
        <dbReference type="Rhea" id="RHEA:22836"/>
        <dbReference type="Rhea" id="RHEA-COMP:9623"/>
        <dbReference type="Rhea" id="RHEA-COMP:9685"/>
        <dbReference type="Rhea" id="RHEA-COMP:9916"/>
        <dbReference type="Rhea" id="RHEA-COMP:14125"/>
        <dbReference type="ChEBI" id="CHEBI:15378"/>
        <dbReference type="ChEBI" id="CHEBI:16526"/>
        <dbReference type="ChEBI" id="CHEBI:64479"/>
        <dbReference type="ChEBI" id="CHEBI:78449"/>
        <dbReference type="ChEBI" id="CHEBI:78776"/>
        <dbReference type="ChEBI" id="CHEBI:138651"/>
        <dbReference type="EC" id="2.3.1.41"/>
    </reaction>
</comment>
<keyword evidence="6" id="KW-0150">Chloroplast</keyword>
<feature type="region of interest" description="Disordered" evidence="19">
    <location>
        <begin position="1"/>
        <end position="52"/>
    </location>
</feature>
<reference evidence="21 22" key="1">
    <citation type="submission" date="2024-03" db="EMBL/GenBank/DDBJ databases">
        <title>Complete genome sequence of the green alga Chloropicon roscoffensis RCC1871.</title>
        <authorList>
            <person name="Lemieux C."/>
            <person name="Pombert J.-F."/>
            <person name="Otis C."/>
            <person name="Turmel M."/>
        </authorList>
    </citation>
    <scope>NUCLEOTIDE SEQUENCE [LARGE SCALE GENOMIC DNA]</scope>
    <source>
        <strain evidence="21 22">RCC1871</strain>
    </source>
</reference>
<keyword evidence="5" id="KW-0444">Lipid biosynthesis</keyword>
<dbReference type="InterPro" id="IPR000794">
    <property type="entry name" value="Beta-ketoacyl_synthase"/>
</dbReference>
<dbReference type="NCBIfam" id="NF005589">
    <property type="entry name" value="PRK07314.1"/>
    <property type="match status" value="1"/>
</dbReference>
<dbReference type="GO" id="GO:0005739">
    <property type="term" value="C:mitochondrion"/>
    <property type="evidence" value="ECO:0007669"/>
    <property type="project" value="TreeGrafter"/>
</dbReference>
<comment type="similarity">
    <text evidence="2 18">Belongs to the thiolase-like superfamily. Beta-ketoacyl-ACP synthases family.</text>
</comment>
<evidence type="ECO:0000256" key="5">
    <source>
        <dbReference type="ARBA" id="ARBA00022516"/>
    </source>
</evidence>
<dbReference type="Gene3D" id="3.40.47.10">
    <property type="match status" value="1"/>
</dbReference>
<dbReference type="PANTHER" id="PTHR11712">
    <property type="entry name" value="POLYKETIDE SYNTHASE-RELATED"/>
    <property type="match status" value="1"/>
</dbReference>
<evidence type="ECO:0000256" key="10">
    <source>
        <dbReference type="ARBA" id="ARBA00022946"/>
    </source>
</evidence>
<dbReference type="InterPro" id="IPR016039">
    <property type="entry name" value="Thiolase-like"/>
</dbReference>
<evidence type="ECO:0000256" key="3">
    <source>
        <dbReference type="ARBA" id="ARBA00011738"/>
    </source>
</evidence>
<organism evidence="21 22">
    <name type="scientific">Chloropicon roscoffensis</name>
    <dbReference type="NCBI Taxonomy" id="1461544"/>
    <lineage>
        <taxon>Eukaryota</taxon>
        <taxon>Viridiplantae</taxon>
        <taxon>Chlorophyta</taxon>
        <taxon>Chloropicophyceae</taxon>
        <taxon>Chloropicales</taxon>
        <taxon>Chloropicaceae</taxon>
        <taxon>Chloropicon</taxon>
    </lineage>
</organism>
<dbReference type="FunFam" id="3.40.47.10:FF:000027">
    <property type="entry name" value="3-oxoacyl-[acyl-carrier-protein] synthase 2"/>
    <property type="match status" value="1"/>
</dbReference>
<evidence type="ECO:0000256" key="18">
    <source>
        <dbReference type="RuleBase" id="RU003694"/>
    </source>
</evidence>
<evidence type="ECO:0000256" key="14">
    <source>
        <dbReference type="ARBA" id="ARBA00042143"/>
    </source>
</evidence>
<keyword evidence="8 18" id="KW-0808">Transferase</keyword>
<sequence>MMVTTNKVPTTARAKAKTHLAATGSTRRAKASSGGGLGRETRRNTRAATPSRQVVCRGVSNLHEGDSQVHYSKRSPKDRIVITGMGVASCYGQDTSVFYDSLLAGKSGVRKLDDMFDTSGLAVTFAAPCSDDVFSTEGYIDRKNARRQDKVIKLCITTGKKSLEDAGLVGEELEKLDKARCGCLVGSGIGGMTFFEKNVHTYYNRGPTKVSPFFIPYIIPNMPSAMLAMDVGFMGPNYSVSTACATANYCYHLAARHIRNGDADLMLVGGTEAPVNPIALAGFHACRALSTSNEDPAAASRPWDKNRNGFVMGEGCGTLVMESLEHAQARGANILAEYLGGAVTCDAHHMTEPREDGFGVRSCMELAMADAGIEREEVNYINAHATSTPLGDVAEVAAIKKVFSDTSHLKMNATKSMTGHALGAAGGLEAVACVKAIETGLLHPTINLLDCEESIDIDTCAGEKKEHQVTAAMSNSFGFGGHNSVCIFGPYKE</sequence>
<evidence type="ECO:0000256" key="13">
    <source>
        <dbReference type="ARBA" id="ARBA00023315"/>
    </source>
</evidence>
<evidence type="ECO:0000256" key="11">
    <source>
        <dbReference type="ARBA" id="ARBA00023098"/>
    </source>
</evidence>
<dbReference type="InterPro" id="IPR017568">
    <property type="entry name" value="3-oxoacyl-ACP_synth-2"/>
</dbReference>
<dbReference type="EC" id="2.3.1.41" evidence="4"/>
<evidence type="ECO:0000256" key="4">
    <source>
        <dbReference type="ARBA" id="ARBA00013191"/>
    </source>
</evidence>
<evidence type="ECO:0000256" key="19">
    <source>
        <dbReference type="SAM" id="MobiDB-lite"/>
    </source>
</evidence>
<evidence type="ECO:0000256" key="9">
    <source>
        <dbReference type="ARBA" id="ARBA00022832"/>
    </source>
</evidence>
<gene>
    <name evidence="21" type="ORF">HKI87_09g56450</name>
</gene>
<evidence type="ECO:0000256" key="1">
    <source>
        <dbReference type="ARBA" id="ARBA00004229"/>
    </source>
</evidence>
<evidence type="ECO:0000259" key="20">
    <source>
        <dbReference type="PROSITE" id="PS52004"/>
    </source>
</evidence>
<dbReference type="PROSITE" id="PS52004">
    <property type="entry name" value="KS3_2"/>
    <property type="match status" value="1"/>
</dbReference>
<dbReference type="Pfam" id="PF00109">
    <property type="entry name" value="ketoacyl-synt"/>
    <property type="match status" value="1"/>
</dbReference>
<dbReference type="SMART" id="SM00825">
    <property type="entry name" value="PKS_KS"/>
    <property type="match status" value="1"/>
</dbReference>
<evidence type="ECO:0000256" key="16">
    <source>
        <dbReference type="ARBA" id="ARBA00058711"/>
    </source>
</evidence>
<comment type="subunit">
    <text evidence="3">Homodimer.</text>
</comment>
<keyword evidence="9" id="KW-0276">Fatty acid metabolism</keyword>
<name>A0AAX4PDG4_9CHLO</name>